<feature type="signal peptide" evidence="1">
    <location>
        <begin position="1"/>
        <end position="24"/>
    </location>
</feature>
<organism evidence="3 4">
    <name type="scientific">Hymenobacter persicinus</name>
    <dbReference type="NCBI Taxonomy" id="2025506"/>
    <lineage>
        <taxon>Bacteria</taxon>
        <taxon>Pseudomonadati</taxon>
        <taxon>Bacteroidota</taxon>
        <taxon>Cytophagia</taxon>
        <taxon>Cytophagales</taxon>
        <taxon>Hymenobacteraceae</taxon>
        <taxon>Hymenobacter</taxon>
    </lineage>
</organism>
<dbReference type="Proteomes" id="UP000294155">
    <property type="component" value="Unassembled WGS sequence"/>
</dbReference>
<evidence type="ECO:0000313" key="3">
    <source>
        <dbReference type="EMBL" id="RYU81067.1"/>
    </source>
</evidence>
<evidence type="ECO:0000313" key="4">
    <source>
        <dbReference type="Proteomes" id="UP000294155"/>
    </source>
</evidence>
<proteinExistence type="predicted"/>
<keyword evidence="4" id="KW-1185">Reference proteome</keyword>
<reference evidence="3 4" key="1">
    <citation type="submission" date="2019-02" db="EMBL/GenBank/DDBJ databases">
        <title>Bacterial novel species isolated from soil.</title>
        <authorList>
            <person name="Jung H.-Y."/>
        </authorList>
    </citation>
    <scope>NUCLEOTIDE SEQUENCE [LARGE SCALE GENOMIC DNA]</scope>
    <source>
        <strain evidence="3 4">1-3-3-3</strain>
    </source>
</reference>
<name>A0A4Q5LCW1_9BACT</name>
<evidence type="ECO:0000259" key="2">
    <source>
        <dbReference type="Pfam" id="PF14321"/>
    </source>
</evidence>
<protein>
    <submittedName>
        <fullName evidence="3">DUF4382 domain-containing protein</fullName>
    </submittedName>
</protein>
<dbReference type="AlphaFoldDB" id="A0A4Q5LCW1"/>
<dbReference type="OrthoDB" id="2111471at2"/>
<dbReference type="RefSeq" id="WP_129920511.1">
    <property type="nucleotide sequence ID" value="NZ_SEWE01000011.1"/>
</dbReference>
<comment type="caution">
    <text evidence="3">The sequence shown here is derived from an EMBL/GenBank/DDBJ whole genome shotgun (WGS) entry which is preliminary data.</text>
</comment>
<keyword evidence="1" id="KW-0732">Signal</keyword>
<dbReference type="Pfam" id="PF14321">
    <property type="entry name" value="DUF4382"/>
    <property type="match status" value="1"/>
</dbReference>
<feature type="domain" description="DUF4382" evidence="2">
    <location>
        <begin position="37"/>
        <end position="172"/>
    </location>
</feature>
<feature type="chain" id="PRO_5020343771" evidence="1">
    <location>
        <begin position="25"/>
        <end position="197"/>
    </location>
</feature>
<dbReference type="PROSITE" id="PS51257">
    <property type="entry name" value="PROKAR_LIPOPROTEIN"/>
    <property type="match status" value="1"/>
</dbReference>
<evidence type="ECO:0000256" key="1">
    <source>
        <dbReference type="SAM" id="SignalP"/>
    </source>
</evidence>
<gene>
    <name evidence="3" type="ORF">EWM57_07445</name>
</gene>
<dbReference type="InterPro" id="IPR025491">
    <property type="entry name" value="DUF4382"/>
</dbReference>
<accession>A0A4Q5LCW1</accession>
<dbReference type="EMBL" id="SEWE01000011">
    <property type="protein sequence ID" value="RYU81067.1"/>
    <property type="molecule type" value="Genomic_DNA"/>
</dbReference>
<sequence length="197" mass="20439">MKHFALLSAALLSSLAFTGCQDLAEDVAPRPQTASADAKKVTTYQAVSIDLIGVEVSQDTDENTSNWTALPGVQPGRRNLLQTGNIGTPLFVTGAFQTGTLKQLRLILGPNSTITLSDGRILPLDTPSGQTSGLKVKLNAAVTSGTNYAVLVPIDPDWQVVARGNGSYGLKPVLEGTVSAQQIIIITPGGGGGPVVF</sequence>